<feature type="region of interest" description="Disordered" evidence="5">
    <location>
        <begin position="207"/>
        <end position="228"/>
    </location>
</feature>
<evidence type="ECO:0000313" key="7">
    <source>
        <dbReference type="EMBL" id="CAB9507827.1"/>
    </source>
</evidence>
<name>A0A9N8DRP1_9STRA</name>
<dbReference type="GO" id="GO:0006357">
    <property type="term" value="P:regulation of transcription by RNA polymerase II"/>
    <property type="evidence" value="ECO:0007669"/>
    <property type="project" value="InterPro"/>
</dbReference>
<feature type="domain" description="BZIP" evidence="6">
    <location>
        <begin position="145"/>
        <end position="193"/>
    </location>
</feature>
<dbReference type="Gene3D" id="1.20.5.170">
    <property type="match status" value="2"/>
</dbReference>
<dbReference type="InterPro" id="IPR004827">
    <property type="entry name" value="bZIP"/>
</dbReference>
<feature type="compositionally biased region" description="Basic residues" evidence="5">
    <location>
        <begin position="157"/>
        <end position="167"/>
    </location>
</feature>
<reference evidence="7" key="1">
    <citation type="submission" date="2020-06" db="EMBL/GenBank/DDBJ databases">
        <authorList>
            <consortium name="Plant Systems Biology data submission"/>
        </authorList>
    </citation>
    <scope>NUCLEOTIDE SEQUENCE</scope>
    <source>
        <strain evidence="7">D6</strain>
    </source>
</reference>
<organism evidence="7 8">
    <name type="scientific">Seminavis robusta</name>
    <dbReference type="NCBI Taxonomy" id="568900"/>
    <lineage>
        <taxon>Eukaryota</taxon>
        <taxon>Sar</taxon>
        <taxon>Stramenopiles</taxon>
        <taxon>Ochrophyta</taxon>
        <taxon>Bacillariophyta</taxon>
        <taxon>Bacillariophyceae</taxon>
        <taxon>Bacillariophycidae</taxon>
        <taxon>Naviculales</taxon>
        <taxon>Naviculaceae</taxon>
        <taxon>Seminavis</taxon>
    </lineage>
</organism>
<dbReference type="InterPro" id="IPR000837">
    <property type="entry name" value="AP-1"/>
</dbReference>
<dbReference type="OrthoDB" id="48941at2759"/>
<proteinExistence type="predicted"/>
<evidence type="ECO:0000256" key="4">
    <source>
        <dbReference type="SAM" id="Coils"/>
    </source>
</evidence>
<dbReference type="Pfam" id="PF00170">
    <property type="entry name" value="bZIP_1"/>
    <property type="match status" value="1"/>
</dbReference>
<keyword evidence="4" id="KW-0175">Coiled coil</keyword>
<keyword evidence="1" id="KW-0805">Transcription regulation</keyword>
<dbReference type="PANTHER" id="PTHR23351:SF24">
    <property type="entry name" value="ACTIVATING TRANSCRIPTION FACTOR 3-RELATED"/>
    <property type="match status" value="1"/>
</dbReference>
<feature type="region of interest" description="Disordered" evidence="5">
    <location>
        <begin position="123"/>
        <end position="167"/>
    </location>
</feature>
<sequence length="484" mass="52034">MTTLPALDISAALQAAVAAAAELARVGLSDDLAAAFASPAAAPATVSVPAQEQEIPTDTTPKRSEVVPVAPSPAPAAVVRAQPLQQQPQQQAIHAVEAESSNQCTGQDAAGDYEQQQHLRNDMSLSSGDDAAGERTFEESEEDAAKRLARSRERNREHARRTRLRKKAQLEALQSKVRELEAEKKGLKLKIEECSIASILINLAEPSAEEQQQQDDASSLLDATMQSKESQRVSDAKISLLTAGKRKRFASVDTSEENKAPQTLTLKIDGQTTIIGPRSSINWKSGVYSDENGSQRQLTTEQLEGLRRERNRMHAKMTRDRKKNFIATIEKTIEQLERDCEKMRDVLEKVGAQKQDHQQVLTAPVTPLMTPRQEEARKQPAPTVIAPAAQVPAIAATHSFLAPVHTPAPTPSFLVPVSAPAPTPVLMATTAPSPGLLVAAPAPTPSLLLPSLAAAVAYAQIPVAACTENPPKKARVAHGFSWNG</sequence>
<gene>
    <name evidence="7" type="ORF">SEMRO_322_G116950.1</name>
</gene>
<keyword evidence="8" id="KW-1185">Reference proteome</keyword>
<keyword evidence="3" id="KW-0804">Transcription</keyword>
<dbReference type="Proteomes" id="UP001153069">
    <property type="component" value="Unassembled WGS sequence"/>
</dbReference>
<dbReference type="PROSITE" id="PS50217">
    <property type="entry name" value="BZIP"/>
    <property type="match status" value="1"/>
</dbReference>
<feature type="compositionally biased region" description="Low complexity" evidence="5">
    <location>
        <begin position="75"/>
        <end position="95"/>
    </location>
</feature>
<dbReference type="EMBL" id="CAICTM010000321">
    <property type="protein sequence ID" value="CAB9507827.1"/>
    <property type="molecule type" value="Genomic_DNA"/>
</dbReference>
<dbReference type="SMART" id="SM00338">
    <property type="entry name" value="BRLZ"/>
    <property type="match status" value="2"/>
</dbReference>
<feature type="compositionally biased region" description="Low complexity" evidence="5">
    <location>
        <begin position="207"/>
        <end position="223"/>
    </location>
</feature>
<dbReference type="InterPro" id="IPR046347">
    <property type="entry name" value="bZIP_sf"/>
</dbReference>
<feature type="coiled-coil region" evidence="4">
    <location>
        <begin position="319"/>
        <end position="353"/>
    </location>
</feature>
<evidence type="ECO:0000256" key="2">
    <source>
        <dbReference type="ARBA" id="ARBA00023125"/>
    </source>
</evidence>
<evidence type="ECO:0000256" key="1">
    <source>
        <dbReference type="ARBA" id="ARBA00023015"/>
    </source>
</evidence>
<comment type="caution">
    <text evidence="7">The sequence shown here is derived from an EMBL/GenBank/DDBJ whole genome shotgun (WGS) entry which is preliminary data.</text>
</comment>
<dbReference type="CDD" id="cd14809">
    <property type="entry name" value="bZIP_AUREO-like"/>
    <property type="match status" value="1"/>
</dbReference>
<dbReference type="GO" id="GO:0003700">
    <property type="term" value="F:DNA-binding transcription factor activity"/>
    <property type="evidence" value="ECO:0007669"/>
    <property type="project" value="InterPro"/>
</dbReference>
<evidence type="ECO:0000256" key="5">
    <source>
        <dbReference type="SAM" id="MobiDB-lite"/>
    </source>
</evidence>
<accession>A0A9N8DRP1</accession>
<dbReference type="AlphaFoldDB" id="A0A9N8DRP1"/>
<dbReference type="SUPFAM" id="SSF57959">
    <property type="entry name" value="Leucine zipper domain"/>
    <property type="match status" value="2"/>
</dbReference>
<feature type="compositionally biased region" description="Low complexity" evidence="5">
    <location>
        <begin position="41"/>
        <end position="50"/>
    </location>
</feature>
<protein>
    <submittedName>
        <fullName evidence="7">BRLZ</fullName>
    </submittedName>
</protein>
<evidence type="ECO:0000256" key="3">
    <source>
        <dbReference type="ARBA" id="ARBA00023163"/>
    </source>
</evidence>
<dbReference type="GO" id="GO:0003677">
    <property type="term" value="F:DNA binding"/>
    <property type="evidence" value="ECO:0007669"/>
    <property type="project" value="UniProtKB-KW"/>
</dbReference>
<evidence type="ECO:0000259" key="6">
    <source>
        <dbReference type="PROSITE" id="PS50217"/>
    </source>
</evidence>
<dbReference type="PANTHER" id="PTHR23351">
    <property type="entry name" value="FOS TRANSCRIPTION FACTOR-RELATED"/>
    <property type="match status" value="1"/>
</dbReference>
<evidence type="ECO:0000313" key="8">
    <source>
        <dbReference type="Proteomes" id="UP001153069"/>
    </source>
</evidence>
<feature type="region of interest" description="Disordered" evidence="5">
    <location>
        <begin position="41"/>
        <end position="108"/>
    </location>
</feature>
<keyword evidence="2" id="KW-0238">DNA-binding</keyword>
<feature type="compositionally biased region" description="Basic and acidic residues" evidence="5">
    <location>
        <begin position="132"/>
        <end position="156"/>
    </location>
</feature>